<reference evidence="3" key="1">
    <citation type="submission" date="2023-07" db="EMBL/GenBank/DDBJ databases">
        <title>30 novel species of actinomycetes from the DSMZ collection.</title>
        <authorList>
            <person name="Nouioui I."/>
        </authorList>
    </citation>
    <scope>NUCLEOTIDE SEQUENCE [LARGE SCALE GENOMIC DNA]</scope>
    <source>
        <strain evidence="3">DSM 41921</strain>
    </source>
</reference>
<protein>
    <submittedName>
        <fullName evidence="2">Uncharacterized protein</fullName>
    </submittedName>
</protein>
<accession>A0ABU2P874</accession>
<sequence>MTDETHSEADNPESERSEQEPSGTEEKHESVIALSNGLQAAARHIGEQMTEFHRRSMEALNSLQLQLTAPLTSGLLQTNWPSPLLDNLSEQIRQASRITVPTPQYDFGTNLGRILEAHSKTLFEGLRTFTERLKQLIPENLLELPTTDLREVFRVNAEDGTSLAWAPRTSIVAELIQATDMPARDDILTRLTSEIADDIEASLDVITRPEHQDLRFMMLEAVAALRAGLHRPAQAAACAAFDTVVNVHMLNFLAYTGQRSKDRTRKHFRPVDIEDWEELSLAELELVLVGAGISTAFQYWQAGNGPASFNRNGTIHHTDDGAYSPGHAVRALLIAQATLRWLDVAMSAEEEDEDTA</sequence>
<gene>
    <name evidence="2" type="ORF">RM641_10440</name>
</gene>
<evidence type="ECO:0000256" key="1">
    <source>
        <dbReference type="SAM" id="MobiDB-lite"/>
    </source>
</evidence>
<evidence type="ECO:0000313" key="3">
    <source>
        <dbReference type="Proteomes" id="UP001183586"/>
    </source>
</evidence>
<name>A0ABU2P874_9ACTN</name>
<keyword evidence="3" id="KW-1185">Reference proteome</keyword>
<comment type="caution">
    <text evidence="2">The sequence shown here is derived from an EMBL/GenBank/DDBJ whole genome shotgun (WGS) entry which is preliminary data.</text>
</comment>
<proteinExistence type="predicted"/>
<dbReference type="EMBL" id="JAVREU010000003">
    <property type="protein sequence ID" value="MDT0387844.1"/>
    <property type="molecule type" value="Genomic_DNA"/>
</dbReference>
<feature type="region of interest" description="Disordered" evidence="1">
    <location>
        <begin position="1"/>
        <end position="30"/>
    </location>
</feature>
<dbReference type="Proteomes" id="UP001183586">
    <property type="component" value="Unassembled WGS sequence"/>
</dbReference>
<organism evidence="2 3">
    <name type="scientific">Streptomyces dubilierae</name>
    <dbReference type="NCBI Taxonomy" id="3075533"/>
    <lineage>
        <taxon>Bacteria</taxon>
        <taxon>Bacillati</taxon>
        <taxon>Actinomycetota</taxon>
        <taxon>Actinomycetes</taxon>
        <taxon>Kitasatosporales</taxon>
        <taxon>Streptomycetaceae</taxon>
        <taxon>Streptomyces</taxon>
    </lineage>
</organism>
<evidence type="ECO:0000313" key="2">
    <source>
        <dbReference type="EMBL" id="MDT0387844.1"/>
    </source>
</evidence>
<dbReference type="RefSeq" id="WP_311680803.1">
    <property type="nucleotide sequence ID" value="NZ_JAVREU010000003.1"/>
</dbReference>